<dbReference type="PROSITE" id="PS50090">
    <property type="entry name" value="MYB_LIKE"/>
    <property type="match status" value="2"/>
</dbReference>
<accession>A0A2G9G694</accession>
<dbReference type="InterPro" id="IPR009057">
    <property type="entry name" value="Homeodomain-like_sf"/>
</dbReference>
<evidence type="ECO:0008006" key="11">
    <source>
        <dbReference type="Google" id="ProtNLM"/>
    </source>
</evidence>
<evidence type="ECO:0000256" key="5">
    <source>
        <dbReference type="ARBA" id="ARBA00057804"/>
    </source>
</evidence>
<dbReference type="InterPro" id="IPR015495">
    <property type="entry name" value="Myb_TF_plants"/>
</dbReference>
<dbReference type="PROSITE" id="PS51294">
    <property type="entry name" value="HTH_MYB"/>
    <property type="match status" value="2"/>
</dbReference>
<dbReference type="GO" id="GO:0005634">
    <property type="term" value="C:nucleus"/>
    <property type="evidence" value="ECO:0007669"/>
    <property type="project" value="UniProtKB-SubCell"/>
</dbReference>
<dbReference type="CDD" id="cd00167">
    <property type="entry name" value="SANT"/>
    <property type="match status" value="2"/>
</dbReference>
<evidence type="ECO:0000256" key="6">
    <source>
        <dbReference type="SAM" id="MobiDB-lite"/>
    </source>
</evidence>
<dbReference type="InterPro" id="IPR017930">
    <property type="entry name" value="Myb_dom"/>
</dbReference>
<dbReference type="FunFam" id="1.10.10.60:FF:000001">
    <property type="entry name" value="MYB-related transcription factor"/>
    <property type="match status" value="1"/>
</dbReference>
<feature type="domain" description="HTH myb-type" evidence="8">
    <location>
        <begin position="14"/>
        <end position="66"/>
    </location>
</feature>
<feature type="domain" description="Myb-like" evidence="7">
    <location>
        <begin position="14"/>
        <end position="66"/>
    </location>
</feature>
<dbReference type="Proteomes" id="UP000231279">
    <property type="component" value="Unassembled WGS sequence"/>
</dbReference>
<keyword evidence="4" id="KW-0539">Nucleus</keyword>
<evidence type="ECO:0000259" key="8">
    <source>
        <dbReference type="PROSITE" id="PS51294"/>
    </source>
</evidence>
<reference evidence="10" key="1">
    <citation type="journal article" date="2018" name="Gigascience">
        <title>Genome assembly of the Pink Ipe (Handroanthus impetiginosus, Bignoniaceae), a highly valued, ecologically keystone Neotropical timber forest tree.</title>
        <authorList>
            <person name="Silva-Junior O.B."/>
            <person name="Grattapaglia D."/>
            <person name="Novaes E."/>
            <person name="Collevatti R.G."/>
        </authorList>
    </citation>
    <scope>NUCLEOTIDE SEQUENCE [LARGE SCALE GENOMIC DNA]</scope>
    <source>
        <strain evidence="10">cv. UFG-1</strain>
    </source>
</reference>
<dbReference type="InterPro" id="IPR001005">
    <property type="entry name" value="SANT/Myb"/>
</dbReference>
<dbReference type="GO" id="GO:0003677">
    <property type="term" value="F:DNA binding"/>
    <property type="evidence" value="ECO:0007669"/>
    <property type="project" value="UniProtKB-KW"/>
</dbReference>
<evidence type="ECO:0000313" key="10">
    <source>
        <dbReference type="Proteomes" id="UP000231279"/>
    </source>
</evidence>
<dbReference type="OrthoDB" id="2143914at2759"/>
<dbReference type="SUPFAM" id="SSF46689">
    <property type="entry name" value="Homeodomain-like"/>
    <property type="match status" value="1"/>
</dbReference>
<dbReference type="STRING" id="429701.A0A2G9G694"/>
<keyword evidence="10" id="KW-1185">Reference proteome</keyword>
<dbReference type="PANTHER" id="PTHR10641:SF1346">
    <property type="entry name" value="TRANSCRIPTION FACTOR MYB14"/>
    <property type="match status" value="1"/>
</dbReference>
<dbReference type="EMBL" id="NKXS01006737">
    <property type="protein sequence ID" value="PIN00833.1"/>
    <property type="molecule type" value="Genomic_DNA"/>
</dbReference>
<comment type="function">
    <text evidence="5">Transcription factor.</text>
</comment>
<evidence type="ECO:0000256" key="4">
    <source>
        <dbReference type="ARBA" id="ARBA00023242"/>
    </source>
</evidence>
<name>A0A2G9G694_9LAMI</name>
<dbReference type="PANTHER" id="PTHR10641">
    <property type="entry name" value="MYB FAMILY TRANSCRIPTION FACTOR"/>
    <property type="match status" value="1"/>
</dbReference>
<dbReference type="SMART" id="SM00717">
    <property type="entry name" value="SANT"/>
    <property type="match status" value="2"/>
</dbReference>
<keyword evidence="2" id="KW-0677">Repeat</keyword>
<feature type="domain" description="HTH myb-type" evidence="8">
    <location>
        <begin position="68"/>
        <end position="121"/>
    </location>
</feature>
<proteinExistence type="predicted"/>
<feature type="domain" description="Myb-like" evidence="7">
    <location>
        <begin position="67"/>
        <end position="117"/>
    </location>
</feature>
<evidence type="ECO:0000256" key="1">
    <source>
        <dbReference type="ARBA" id="ARBA00004123"/>
    </source>
</evidence>
<comment type="caution">
    <text evidence="9">The sequence shown here is derived from an EMBL/GenBank/DDBJ whole genome shotgun (WGS) entry which is preliminary data.</text>
</comment>
<gene>
    <name evidence="9" type="ORF">CDL12_26665</name>
</gene>
<comment type="subcellular location">
    <subcellularLocation>
        <location evidence="1">Nucleus</location>
    </subcellularLocation>
</comment>
<evidence type="ECO:0000313" key="9">
    <source>
        <dbReference type="EMBL" id="PIN00833.1"/>
    </source>
</evidence>
<organism evidence="9 10">
    <name type="scientific">Handroanthus impetiginosus</name>
    <dbReference type="NCBI Taxonomy" id="429701"/>
    <lineage>
        <taxon>Eukaryota</taxon>
        <taxon>Viridiplantae</taxon>
        <taxon>Streptophyta</taxon>
        <taxon>Embryophyta</taxon>
        <taxon>Tracheophyta</taxon>
        <taxon>Spermatophyta</taxon>
        <taxon>Magnoliopsida</taxon>
        <taxon>eudicotyledons</taxon>
        <taxon>Gunneridae</taxon>
        <taxon>Pentapetalae</taxon>
        <taxon>asterids</taxon>
        <taxon>lamiids</taxon>
        <taxon>Lamiales</taxon>
        <taxon>Bignoniaceae</taxon>
        <taxon>Crescentiina</taxon>
        <taxon>Tabebuia alliance</taxon>
        <taxon>Handroanthus</taxon>
    </lineage>
</organism>
<evidence type="ECO:0000256" key="2">
    <source>
        <dbReference type="ARBA" id="ARBA00022737"/>
    </source>
</evidence>
<dbReference type="Gene3D" id="1.10.10.60">
    <property type="entry name" value="Homeodomain-like"/>
    <property type="match status" value="2"/>
</dbReference>
<keyword evidence="3" id="KW-0238">DNA-binding</keyword>
<protein>
    <recommendedName>
        <fullName evidence="11">Transcription factor, Myb superfamily</fullName>
    </recommendedName>
</protein>
<feature type="compositionally biased region" description="Polar residues" evidence="6">
    <location>
        <begin position="178"/>
        <end position="191"/>
    </location>
</feature>
<dbReference type="AlphaFoldDB" id="A0A2G9G694"/>
<sequence length="225" mass="25153">MPSQNRGKATCCDHTELKQGPWTREEDEILFNFVTRNGHGKWRCLPKLAGLLRCHKSCRRRWMNYLCPDIKRGNFTEEEDEAIIRLQAELGNKWAEIAAELPGRTDNEIKNVWHHRLKKKALERNQNLSGLYGGGGLMVEMQSDLISAVYSSGEIWSAATAAASFGNGLELELNFEQNHAGDSSSEISQEASATGSGDDGGSEDPGDMSYDLGESFWKQCLWPEI</sequence>
<dbReference type="Pfam" id="PF00249">
    <property type="entry name" value="Myb_DNA-binding"/>
    <property type="match status" value="2"/>
</dbReference>
<feature type="region of interest" description="Disordered" evidence="6">
    <location>
        <begin position="178"/>
        <end position="210"/>
    </location>
</feature>
<evidence type="ECO:0000259" key="7">
    <source>
        <dbReference type="PROSITE" id="PS50090"/>
    </source>
</evidence>
<evidence type="ECO:0000256" key="3">
    <source>
        <dbReference type="ARBA" id="ARBA00023125"/>
    </source>
</evidence>